<accession>G7J0V1</accession>
<reference evidence="4 6" key="1">
    <citation type="journal article" date="2011" name="Nature">
        <title>The Medicago genome provides insight into the evolution of rhizobial symbioses.</title>
        <authorList>
            <person name="Young N.D."/>
            <person name="Debelle F."/>
            <person name="Oldroyd G.E."/>
            <person name="Geurts R."/>
            <person name="Cannon S.B."/>
            <person name="Udvardi M.K."/>
            <person name="Benedito V.A."/>
            <person name="Mayer K.F."/>
            <person name="Gouzy J."/>
            <person name="Schoof H."/>
            <person name="Van de Peer Y."/>
            <person name="Proost S."/>
            <person name="Cook D.R."/>
            <person name="Meyers B.C."/>
            <person name="Spannagl M."/>
            <person name="Cheung F."/>
            <person name="De Mita S."/>
            <person name="Krishnakumar V."/>
            <person name="Gundlach H."/>
            <person name="Zhou S."/>
            <person name="Mudge J."/>
            <person name="Bharti A.K."/>
            <person name="Murray J.D."/>
            <person name="Naoumkina M.A."/>
            <person name="Rosen B."/>
            <person name="Silverstein K.A."/>
            <person name="Tang H."/>
            <person name="Rombauts S."/>
            <person name="Zhao P.X."/>
            <person name="Zhou P."/>
            <person name="Barbe V."/>
            <person name="Bardou P."/>
            <person name="Bechner M."/>
            <person name="Bellec A."/>
            <person name="Berger A."/>
            <person name="Berges H."/>
            <person name="Bidwell S."/>
            <person name="Bisseling T."/>
            <person name="Choisne N."/>
            <person name="Couloux A."/>
            <person name="Denny R."/>
            <person name="Deshpande S."/>
            <person name="Dai X."/>
            <person name="Doyle J.J."/>
            <person name="Dudez A.M."/>
            <person name="Farmer A.D."/>
            <person name="Fouteau S."/>
            <person name="Franken C."/>
            <person name="Gibelin C."/>
            <person name="Gish J."/>
            <person name="Goldstein S."/>
            <person name="Gonzalez A.J."/>
            <person name="Green P.J."/>
            <person name="Hallab A."/>
            <person name="Hartog M."/>
            <person name="Hua A."/>
            <person name="Humphray S.J."/>
            <person name="Jeong D.H."/>
            <person name="Jing Y."/>
            <person name="Jocker A."/>
            <person name="Kenton S.M."/>
            <person name="Kim D.J."/>
            <person name="Klee K."/>
            <person name="Lai H."/>
            <person name="Lang C."/>
            <person name="Lin S."/>
            <person name="Macmil S.L."/>
            <person name="Magdelenat G."/>
            <person name="Matthews L."/>
            <person name="McCorrison J."/>
            <person name="Monaghan E.L."/>
            <person name="Mun J.H."/>
            <person name="Najar F.Z."/>
            <person name="Nicholson C."/>
            <person name="Noirot C."/>
            <person name="O'Bleness M."/>
            <person name="Paule C.R."/>
            <person name="Poulain J."/>
            <person name="Prion F."/>
            <person name="Qin B."/>
            <person name="Qu C."/>
            <person name="Retzel E.F."/>
            <person name="Riddle C."/>
            <person name="Sallet E."/>
            <person name="Samain S."/>
            <person name="Samson N."/>
            <person name="Sanders I."/>
            <person name="Saurat O."/>
            <person name="Scarpelli C."/>
            <person name="Schiex T."/>
            <person name="Segurens B."/>
            <person name="Severin A.J."/>
            <person name="Sherrier D.J."/>
            <person name="Shi R."/>
            <person name="Sims S."/>
            <person name="Singer S.R."/>
            <person name="Sinharoy S."/>
            <person name="Sterck L."/>
            <person name="Viollet A."/>
            <person name="Wang B.B."/>
            <person name="Wang K."/>
            <person name="Wang M."/>
            <person name="Wang X."/>
            <person name="Warfsmann J."/>
            <person name="Weissenbach J."/>
            <person name="White D.D."/>
            <person name="White J.D."/>
            <person name="Wiley G.B."/>
            <person name="Wincker P."/>
            <person name="Xing Y."/>
            <person name="Yang L."/>
            <person name="Yao Z."/>
            <person name="Ying F."/>
            <person name="Zhai J."/>
            <person name="Zhou L."/>
            <person name="Zuber A."/>
            <person name="Denarie J."/>
            <person name="Dixon R.A."/>
            <person name="May G.D."/>
            <person name="Schwartz D.C."/>
            <person name="Rogers J."/>
            <person name="Quetier F."/>
            <person name="Town C.D."/>
            <person name="Roe B.A."/>
        </authorList>
    </citation>
    <scope>NUCLEOTIDE SEQUENCE [LARGE SCALE GENOMIC DNA]</scope>
    <source>
        <strain evidence="4">A17</strain>
        <strain evidence="5 6">cv. Jemalong A17</strain>
    </source>
</reference>
<reference evidence="4 6" key="2">
    <citation type="journal article" date="2014" name="BMC Genomics">
        <title>An improved genome release (version Mt4.0) for the model legume Medicago truncatula.</title>
        <authorList>
            <person name="Tang H."/>
            <person name="Krishnakumar V."/>
            <person name="Bidwell S."/>
            <person name="Rosen B."/>
            <person name="Chan A."/>
            <person name="Zhou S."/>
            <person name="Gentzbittel L."/>
            <person name="Childs K.L."/>
            <person name="Yandell M."/>
            <person name="Gundlach H."/>
            <person name="Mayer K.F."/>
            <person name="Schwartz D.C."/>
            <person name="Town C.D."/>
        </authorList>
    </citation>
    <scope>GENOME REANNOTATION</scope>
    <source>
        <strain evidence="5 6">cv. Jemalong A17</strain>
    </source>
</reference>
<dbReference type="NCBIfam" id="TIGR00756">
    <property type="entry name" value="PPR"/>
    <property type="match status" value="8"/>
</dbReference>
<accession>A0A0C3VE77</accession>
<evidence type="ECO:0000313" key="5">
    <source>
        <dbReference type="EnsemblPlants" id="AES69671"/>
    </source>
</evidence>
<dbReference type="InterPro" id="IPR011990">
    <property type="entry name" value="TPR-like_helical_dom_sf"/>
</dbReference>
<evidence type="ECO:0000256" key="2">
    <source>
        <dbReference type="ARBA" id="ARBA00022737"/>
    </source>
</evidence>
<dbReference type="Proteomes" id="UP000002051">
    <property type="component" value="Chromosome 3"/>
</dbReference>
<keyword evidence="6" id="KW-1185">Reference proteome</keyword>
<feature type="repeat" description="PPR" evidence="3">
    <location>
        <begin position="237"/>
        <end position="272"/>
    </location>
</feature>
<dbReference type="GO" id="GO:0003729">
    <property type="term" value="F:mRNA binding"/>
    <property type="evidence" value="ECO:0000318"/>
    <property type="project" value="GO_Central"/>
</dbReference>
<dbReference type="EnsemblPlants" id="AES69671">
    <property type="protein sequence ID" value="AES69671"/>
    <property type="gene ID" value="MTR_3g033040"/>
</dbReference>
<feature type="repeat" description="PPR" evidence="3">
    <location>
        <begin position="131"/>
        <end position="165"/>
    </location>
</feature>
<dbReference type="EMBL" id="CM001219">
    <property type="protein sequence ID" value="AES69671.2"/>
    <property type="molecule type" value="Genomic_DNA"/>
</dbReference>
<feature type="repeat" description="PPR" evidence="3">
    <location>
        <begin position="378"/>
        <end position="412"/>
    </location>
</feature>
<dbReference type="Gene3D" id="1.25.40.10">
    <property type="entry name" value="Tetratricopeptide repeat domain"/>
    <property type="match status" value="4"/>
</dbReference>
<dbReference type="OrthoDB" id="185373at2759"/>
<feature type="repeat" description="PPR" evidence="3">
    <location>
        <begin position="343"/>
        <end position="377"/>
    </location>
</feature>
<feature type="repeat" description="PPR" evidence="3">
    <location>
        <begin position="202"/>
        <end position="236"/>
    </location>
</feature>
<dbReference type="AlphaFoldDB" id="G7J0V1"/>
<dbReference type="InterPro" id="IPR002885">
    <property type="entry name" value="PPR_rpt"/>
</dbReference>
<dbReference type="PaxDb" id="3880-AES69671"/>
<feature type="repeat" description="PPR" evidence="3">
    <location>
        <begin position="273"/>
        <end position="307"/>
    </location>
</feature>
<feature type="repeat" description="PPR" evidence="3">
    <location>
        <begin position="413"/>
        <end position="447"/>
    </location>
</feature>
<dbReference type="PANTHER" id="PTHR47874">
    <property type="entry name" value="EXPRESSED PROTEIN"/>
    <property type="match status" value="1"/>
</dbReference>
<organism evidence="4 6">
    <name type="scientific">Medicago truncatula</name>
    <name type="common">Barrel medic</name>
    <name type="synonym">Medicago tribuloides</name>
    <dbReference type="NCBI Taxonomy" id="3880"/>
    <lineage>
        <taxon>Eukaryota</taxon>
        <taxon>Viridiplantae</taxon>
        <taxon>Streptophyta</taxon>
        <taxon>Embryophyta</taxon>
        <taxon>Tracheophyta</taxon>
        <taxon>Spermatophyta</taxon>
        <taxon>Magnoliopsida</taxon>
        <taxon>eudicotyledons</taxon>
        <taxon>Gunneridae</taxon>
        <taxon>Pentapetalae</taxon>
        <taxon>rosids</taxon>
        <taxon>fabids</taxon>
        <taxon>Fabales</taxon>
        <taxon>Fabaceae</taxon>
        <taxon>Papilionoideae</taxon>
        <taxon>50 kb inversion clade</taxon>
        <taxon>NPAAA clade</taxon>
        <taxon>Hologalegina</taxon>
        <taxon>IRL clade</taxon>
        <taxon>Trifolieae</taxon>
        <taxon>Medicago</taxon>
    </lineage>
</organism>
<evidence type="ECO:0000256" key="3">
    <source>
        <dbReference type="PROSITE-ProRule" id="PRU00708"/>
    </source>
</evidence>
<dbReference type="Pfam" id="PF13041">
    <property type="entry name" value="PPR_2"/>
    <property type="match status" value="4"/>
</dbReference>
<dbReference type="PANTHER" id="PTHR47874:SF6">
    <property type="entry name" value="PENTATRICOPEPTIDE REPEAT-CONTAINING PROTEIN"/>
    <property type="match status" value="1"/>
</dbReference>
<evidence type="ECO:0000256" key="1">
    <source>
        <dbReference type="ARBA" id="ARBA00007626"/>
    </source>
</evidence>
<evidence type="ECO:0000313" key="6">
    <source>
        <dbReference type="Proteomes" id="UP000002051"/>
    </source>
</evidence>
<dbReference type="PROSITE" id="PS51375">
    <property type="entry name" value="PPR"/>
    <property type="match status" value="8"/>
</dbReference>
<sequence>MELLHPSPPYPPCITISWSSSISSSAPITCSTKFPNKNHFHSSSFRVYSLKRSSKPSYEGLQKDPKKDLSRILRTEAAIKGVENKAKSWKHKQLWPKAVLEALDDAIKGCQWQNALMIFELLRNQYWYEPRCQTYTKLLMMLSKCKQPKEASQLYETMLFEGLKPTVDVLTALVSAYGQSGLFRHAFSTIEDMKSVVDCKPDVYTYSVLISCCAKFRRFDLIERVLADMSYSGIECNSVTYNSIIDGYGKAGMFEQMENSLTDMIENENCQPDVFTLNSLIGSYGNGGKIDKMEKWYDEFQLMSIKPDIKTFNMMIKSYGKAGMYDKMKSVMDFMERRFFAPTIVTYNTVIEVYGKAGEIEKMDKHFKNMKHIGMKPNSVTYCSLVNAYSKAGLIRKIDSILRHVENSDVILDTPFFNCIISAYGQVGDLKKMGELFLAMRARKCEPDRTTFTCMIQAYNTQGITEAAKNLETMMISAKDSSDYTILFINFHGDSNVERFVNFRSSQIKKITFFQMMDFQPNLFGKVFPKFFDM</sequence>
<dbReference type="Pfam" id="PF01535">
    <property type="entry name" value="PPR"/>
    <property type="match status" value="2"/>
</dbReference>
<gene>
    <name evidence="5" type="primary">11410820</name>
    <name evidence="4" type="ordered locus">MTR_3g033040</name>
</gene>
<proteinExistence type="inferred from homology"/>
<comment type="similarity">
    <text evidence="1">Belongs to the PPR family. P subfamily.</text>
</comment>
<protein>
    <submittedName>
        <fullName evidence="4">PPR containing plant-like protein</fullName>
    </submittedName>
</protein>
<keyword evidence="2" id="KW-0677">Repeat</keyword>
<feature type="repeat" description="PPR" evidence="3">
    <location>
        <begin position="308"/>
        <end position="342"/>
    </location>
</feature>
<evidence type="ECO:0000313" key="4">
    <source>
        <dbReference type="EMBL" id="AES69671.2"/>
    </source>
</evidence>
<dbReference type="InterPro" id="IPR044179">
    <property type="entry name" value="PPR5-like"/>
</dbReference>
<reference evidence="5" key="3">
    <citation type="submission" date="2015-04" db="UniProtKB">
        <authorList>
            <consortium name="EnsemblPlants"/>
        </authorList>
    </citation>
    <scope>IDENTIFICATION</scope>
    <source>
        <strain evidence="5">cv. Jemalong A17</strain>
    </source>
</reference>
<name>G7J0V1_MEDTR</name>